<feature type="transmembrane region" description="Helical" evidence="1">
    <location>
        <begin position="71"/>
        <end position="92"/>
    </location>
</feature>
<comment type="caution">
    <text evidence="2">The sequence shown here is derived from an EMBL/GenBank/DDBJ whole genome shotgun (WGS) entry which is preliminary data.</text>
</comment>
<sequence>MSSNVKKGIFWGAIAVSIIFLVQFVINLLNSLRPYDSHPGPRHMGRGHGQGPGFEPRHFAHGPHQGGDFAWIGWLLFLAVALAAVVLIFKWLRKKNDSFQSFVNIPLTGPAGTVNESNADVLDTWEKNKQ</sequence>
<proteinExistence type="predicted"/>
<name>A0ABS2QCQ8_9BACI</name>
<protein>
    <submittedName>
        <fullName evidence="2">Uncharacterized protein</fullName>
    </submittedName>
</protein>
<keyword evidence="1" id="KW-0812">Transmembrane</keyword>
<organism evidence="2 3">
    <name type="scientific">Peribacillus deserti</name>
    <dbReference type="NCBI Taxonomy" id="673318"/>
    <lineage>
        <taxon>Bacteria</taxon>
        <taxon>Bacillati</taxon>
        <taxon>Bacillota</taxon>
        <taxon>Bacilli</taxon>
        <taxon>Bacillales</taxon>
        <taxon>Bacillaceae</taxon>
        <taxon>Peribacillus</taxon>
    </lineage>
</organism>
<evidence type="ECO:0000313" key="3">
    <source>
        <dbReference type="Proteomes" id="UP000823486"/>
    </source>
</evidence>
<dbReference type="Proteomes" id="UP000823486">
    <property type="component" value="Unassembled WGS sequence"/>
</dbReference>
<accession>A0ABS2QCQ8</accession>
<evidence type="ECO:0000256" key="1">
    <source>
        <dbReference type="SAM" id="Phobius"/>
    </source>
</evidence>
<keyword evidence="3" id="KW-1185">Reference proteome</keyword>
<keyword evidence="1" id="KW-1133">Transmembrane helix</keyword>
<dbReference type="EMBL" id="JAFBFI010000001">
    <property type="protein sequence ID" value="MBM7690928.1"/>
    <property type="molecule type" value="Genomic_DNA"/>
</dbReference>
<keyword evidence="1" id="KW-0472">Membrane</keyword>
<reference evidence="2 3" key="1">
    <citation type="submission" date="2021-01" db="EMBL/GenBank/DDBJ databases">
        <title>Genomic Encyclopedia of Type Strains, Phase IV (KMG-IV): sequencing the most valuable type-strain genomes for metagenomic binning, comparative biology and taxonomic classification.</title>
        <authorList>
            <person name="Goeker M."/>
        </authorList>
    </citation>
    <scope>NUCLEOTIDE SEQUENCE [LARGE SCALE GENOMIC DNA]</scope>
    <source>
        <strain evidence="2 3">DSM 105482</strain>
    </source>
</reference>
<gene>
    <name evidence="2" type="ORF">JOC77_000331</name>
</gene>
<dbReference type="RefSeq" id="WP_204537694.1">
    <property type="nucleotide sequence ID" value="NZ_JAFBFI010000001.1"/>
</dbReference>
<feature type="transmembrane region" description="Helical" evidence="1">
    <location>
        <begin position="9"/>
        <end position="29"/>
    </location>
</feature>
<evidence type="ECO:0000313" key="2">
    <source>
        <dbReference type="EMBL" id="MBM7690928.1"/>
    </source>
</evidence>